<protein>
    <recommendedName>
        <fullName evidence="3">Phytanoyl-CoA dioxygenase PhyH</fullName>
    </recommendedName>
</protein>
<dbReference type="SUPFAM" id="SSF51197">
    <property type="entry name" value="Clavaminate synthase-like"/>
    <property type="match status" value="1"/>
</dbReference>
<comment type="caution">
    <text evidence="1">The sequence shown here is derived from an EMBL/GenBank/DDBJ whole genome shotgun (WGS) entry which is preliminary data.</text>
</comment>
<evidence type="ECO:0000313" key="2">
    <source>
        <dbReference type="Proteomes" id="UP001500190"/>
    </source>
</evidence>
<dbReference type="Pfam" id="PF05721">
    <property type="entry name" value="PhyH"/>
    <property type="match status" value="1"/>
</dbReference>
<dbReference type="Proteomes" id="UP001500190">
    <property type="component" value="Unassembled WGS sequence"/>
</dbReference>
<name>A0ABP4QMJ8_9ACTN</name>
<dbReference type="PANTHER" id="PTHR20883:SF51">
    <property type="entry name" value="PHYTANOYL-COA HYDROXYLASE"/>
    <property type="match status" value="1"/>
</dbReference>
<sequence>MLTDTQRADFERTGLLRVEGAVPAPDVDAMCDRIWEHVRAEHAMERDDPGTWQVDTRLSGLRTVGGRREFERIGSPAMRAALDGLLGEWTTPAKWGILLVTFPQLEQTRWDVPFGVWHNDFVPYDATRPGLRAVQFFLLLNDILPGGGATVVLTGSHRLVEKYADPAGDGPHPKALRQTLATVDPWLRDLWVRDRPAEDDRVRRFMTDGAVVDGVPLKVVELTGRAGDVYFMHCDTFHAAAPNCLDRPRMMATNIIR</sequence>
<accession>A0ABP4QMJ8</accession>
<evidence type="ECO:0000313" key="1">
    <source>
        <dbReference type="EMBL" id="GAA1616246.1"/>
    </source>
</evidence>
<proteinExistence type="predicted"/>
<evidence type="ECO:0008006" key="3">
    <source>
        <dbReference type="Google" id="ProtNLM"/>
    </source>
</evidence>
<dbReference type="InterPro" id="IPR008775">
    <property type="entry name" value="Phytyl_CoA_dOase-like"/>
</dbReference>
<dbReference type="RefSeq" id="WP_344201938.1">
    <property type="nucleotide sequence ID" value="NZ_BAAAND010000014.1"/>
</dbReference>
<gene>
    <name evidence="1" type="ORF">GCM10009742_79970</name>
</gene>
<dbReference type="EMBL" id="BAAAND010000014">
    <property type="protein sequence ID" value="GAA1616246.1"/>
    <property type="molecule type" value="Genomic_DNA"/>
</dbReference>
<organism evidence="1 2">
    <name type="scientific">Kribbella karoonensis</name>
    <dbReference type="NCBI Taxonomy" id="324851"/>
    <lineage>
        <taxon>Bacteria</taxon>
        <taxon>Bacillati</taxon>
        <taxon>Actinomycetota</taxon>
        <taxon>Actinomycetes</taxon>
        <taxon>Propionibacteriales</taxon>
        <taxon>Kribbellaceae</taxon>
        <taxon>Kribbella</taxon>
    </lineage>
</organism>
<dbReference type="Gene3D" id="2.60.120.620">
    <property type="entry name" value="q2cbj1_9rhob like domain"/>
    <property type="match status" value="1"/>
</dbReference>
<keyword evidence="2" id="KW-1185">Reference proteome</keyword>
<dbReference type="PANTHER" id="PTHR20883">
    <property type="entry name" value="PHYTANOYL-COA DIOXYGENASE DOMAIN CONTAINING 1"/>
    <property type="match status" value="1"/>
</dbReference>
<reference evidence="2" key="1">
    <citation type="journal article" date="2019" name="Int. J. Syst. Evol. Microbiol.">
        <title>The Global Catalogue of Microorganisms (GCM) 10K type strain sequencing project: providing services to taxonomists for standard genome sequencing and annotation.</title>
        <authorList>
            <consortium name="The Broad Institute Genomics Platform"/>
            <consortium name="The Broad Institute Genome Sequencing Center for Infectious Disease"/>
            <person name="Wu L."/>
            <person name="Ma J."/>
        </authorList>
    </citation>
    <scope>NUCLEOTIDE SEQUENCE [LARGE SCALE GENOMIC DNA]</scope>
    <source>
        <strain evidence="2">JCM 14304</strain>
    </source>
</reference>